<protein>
    <submittedName>
        <fullName evidence="1">Uncharacterized protein</fullName>
    </submittedName>
</protein>
<organism evidence="1">
    <name type="scientific">Leptospira mayottensis 200901116</name>
    <dbReference type="NCBI Taxonomy" id="1192864"/>
    <lineage>
        <taxon>Bacteria</taxon>
        <taxon>Pseudomonadati</taxon>
        <taxon>Spirochaetota</taxon>
        <taxon>Spirochaetia</taxon>
        <taxon>Leptospirales</taxon>
        <taxon>Leptospiraceae</taxon>
        <taxon>Leptospira</taxon>
    </lineage>
</organism>
<name>M6UZX4_9LEPT</name>
<dbReference type="EMBL" id="MF974398">
    <property type="protein sequence ID" value="AVH81589.1"/>
    <property type="molecule type" value="Genomic_DNA"/>
</dbReference>
<sequence length="81" mass="9508">MKYLVLAILFAALSVAYFLQWLFARSEIQQDPEEFLNNWSKIRERYFQRNDAALKAANTINVNSKNTKTINFLDPSKRHKG</sequence>
<keyword evidence="1" id="KW-0614">Plasmid</keyword>
<proteinExistence type="predicted"/>
<dbReference type="AlphaFoldDB" id="M6UZX4"/>
<geneLocation type="plasmid" evidence="1">
    <name>p2_L200901116</name>
</geneLocation>
<accession>M6UZX4</accession>
<evidence type="ECO:0000313" key="1">
    <source>
        <dbReference type="EMBL" id="AVH81589.1"/>
    </source>
</evidence>
<reference evidence="1" key="1">
    <citation type="journal article" date="2018" name="Sci. Rep.">
        <title>Characterization of LE3 and LE4, the only lytic phages known to infect the spirochete Leptospira.</title>
        <authorList>
            <person name="Schiettekatte O."/>
            <person name="Vincent A.T."/>
            <person name="Malosse C."/>
            <person name="Lechat P."/>
            <person name="Chamot-Rooke J."/>
            <person name="Veyrier F.J."/>
            <person name="Picardeau M."/>
            <person name="Bourhy P."/>
        </authorList>
    </citation>
    <scope>NUCLEOTIDE SEQUENCE</scope>
    <source>
        <plasmid evidence="1">p2_L200901116</plasmid>
    </source>
</reference>